<sequence length="45" mass="5140">MGDTHWVYLEFATEKRFAPAALLVTWGRNGHKYSLKAAIMDQSDL</sequence>
<evidence type="ECO:0000313" key="1">
    <source>
        <dbReference type="EMBL" id="KAE9284683.1"/>
    </source>
</evidence>
<comment type="caution">
    <text evidence="1">The sequence shown here is derived from an EMBL/GenBank/DDBJ whole genome shotgun (WGS) entry which is preliminary data.</text>
</comment>
<organism evidence="1 2">
    <name type="scientific">Phytophthora fragariae</name>
    <dbReference type="NCBI Taxonomy" id="53985"/>
    <lineage>
        <taxon>Eukaryota</taxon>
        <taxon>Sar</taxon>
        <taxon>Stramenopiles</taxon>
        <taxon>Oomycota</taxon>
        <taxon>Peronosporomycetes</taxon>
        <taxon>Peronosporales</taxon>
        <taxon>Peronosporaceae</taxon>
        <taxon>Phytophthora</taxon>
    </lineage>
</organism>
<protein>
    <submittedName>
        <fullName evidence="1">Uncharacterized protein</fullName>
    </submittedName>
</protein>
<proteinExistence type="predicted"/>
<reference evidence="1 2" key="1">
    <citation type="submission" date="2018-09" db="EMBL/GenBank/DDBJ databases">
        <title>Genomic investigation of the strawberry pathogen Phytophthora fragariae indicates pathogenicity is determined by transcriptional variation in three key races.</title>
        <authorList>
            <person name="Adams T.M."/>
            <person name="Armitage A.D."/>
            <person name="Sobczyk M.K."/>
            <person name="Bates H.J."/>
            <person name="Dunwell J.M."/>
            <person name="Nellist C.F."/>
            <person name="Harrison R.J."/>
        </authorList>
    </citation>
    <scope>NUCLEOTIDE SEQUENCE [LARGE SCALE GENOMIC DNA]</scope>
    <source>
        <strain evidence="1 2">NOV-77</strain>
    </source>
</reference>
<evidence type="ECO:0000313" key="2">
    <source>
        <dbReference type="Proteomes" id="UP000486351"/>
    </source>
</evidence>
<gene>
    <name evidence="1" type="ORF">PF008_g27099</name>
</gene>
<dbReference type="AlphaFoldDB" id="A0A6G0QF44"/>
<name>A0A6G0QF44_9STRA</name>
<accession>A0A6G0QF44</accession>
<dbReference type="Proteomes" id="UP000486351">
    <property type="component" value="Unassembled WGS sequence"/>
</dbReference>
<dbReference type="EMBL" id="QXFY01003488">
    <property type="protein sequence ID" value="KAE9284683.1"/>
    <property type="molecule type" value="Genomic_DNA"/>
</dbReference>